<feature type="domain" description="Virulence-associated protein E-like" evidence="1">
    <location>
        <begin position="149"/>
        <end position="359"/>
    </location>
</feature>
<evidence type="ECO:0000259" key="1">
    <source>
        <dbReference type="Pfam" id="PF05272"/>
    </source>
</evidence>
<dbReference type="PANTHER" id="PTHR34985">
    <property type="entry name" value="SLR0554 PROTEIN"/>
    <property type="match status" value="1"/>
</dbReference>
<dbReference type="InterPro" id="IPR024450">
    <property type="entry name" value="DUF3874"/>
</dbReference>
<protein>
    <submittedName>
        <fullName evidence="3">DUF3874 domain-containing protein</fullName>
    </submittedName>
</protein>
<reference evidence="3" key="1">
    <citation type="submission" date="2022-08" db="EMBL/GenBank/DDBJ databases">
        <title>Genome Sequencing of Bacteroides fragilis Group Isolates with Nanopore Technology.</title>
        <authorList>
            <person name="Tisza M.J."/>
            <person name="Smith D."/>
            <person name="Dekker J.P."/>
        </authorList>
    </citation>
    <scope>NUCLEOTIDE SEQUENCE</scope>
    <source>
        <strain evidence="3">BFG-527</strain>
    </source>
</reference>
<dbReference type="SUPFAM" id="SSF52540">
    <property type="entry name" value="P-loop containing nucleoside triphosphate hydrolases"/>
    <property type="match status" value="1"/>
</dbReference>
<dbReference type="InterPro" id="IPR027417">
    <property type="entry name" value="P-loop_NTPase"/>
</dbReference>
<dbReference type="PANTHER" id="PTHR34985:SF1">
    <property type="entry name" value="SLR0554 PROTEIN"/>
    <property type="match status" value="1"/>
</dbReference>
<dbReference type="InterPro" id="IPR007936">
    <property type="entry name" value="VapE-like_dom"/>
</dbReference>
<evidence type="ECO:0000313" key="4">
    <source>
        <dbReference type="Proteomes" id="UP001060104"/>
    </source>
</evidence>
<proteinExistence type="predicted"/>
<dbReference type="RefSeq" id="WP_258902721.1">
    <property type="nucleotide sequence ID" value="NZ_CP103141.1"/>
</dbReference>
<evidence type="ECO:0000259" key="2">
    <source>
        <dbReference type="Pfam" id="PF12990"/>
    </source>
</evidence>
<feature type="domain" description="DUF3874" evidence="2">
    <location>
        <begin position="362"/>
        <end position="432"/>
    </location>
</feature>
<gene>
    <name evidence="3" type="ORF">NXY30_20605</name>
</gene>
<dbReference type="Pfam" id="PF05272">
    <property type="entry name" value="VapE-like_dom"/>
    <property type="match status" value="1"/>
</dbReference>
<dbReference type="Proteomes" id="UP001060104">
    <property type="component" value="Chromosome"/>
</dbReference>
<evidence type="ECO:0000313" key="3">
    <source>
        <dbReference type="EMBL" id="UVQ73411.1"/>
    </source>
</evidence>
<sequence length="453" mass="52352">MKTIIREMVETIKQLFAQKQQMQEPIVANCKIPGVVAQKTLKKKEEPEKTGEKTGKSNKWSQSLTLQLKEYLNDNFDFRYNNLTGATEYREKSGKNCFRPIDEREMNGMIVDARLEGIPCWRGDVPTMILSNKVESYNPFHLYVKELPGWDGVDRVTPLLLRVSDNEIWLRGGHCWLRAMLSQWSGEERLHANVLTPVLISGKQGLSKSTFCRLLMPDSLRHYFVDNLNLAAGSSPEKKLVKNGLINLDEFDKIKESQQATLKNLLQMVNVPVFRGKRLGWVNESRLASFIATTNVYQVLIDSTGSRRFLCVEVLKPISEEPLEHKQIYAQLKEELKSGAPDYLNKEEEKALQKHNKAYYRQSLLEDVFHCCFRHPLETEKGIWLTTAEIFQVMRKFNSAALKEVSARQLGLKLSAMGYMAKHTSFGNRYYVFNLLAEKKKCHYNTLLYRWLL</sequence>
<dbReference type="Pfam" id="PF12990">
    <property type="entry name" value="DUF3874"/>
    <property type="match status" value="1"/>
</dbReference>
<accession>A0ABY5T6R8</accession>
<keyword evidence="4" id="KW-1185">Reference proteome</keyword>
<organism evidence="3 4">
    <name type="scientific">Bacteroides faecis</name>
    <dbReference type="NCBI Taxonomy" id="674529"/>
    <lineage>
        <taxon>Bacteria</taxon>
        <taxon>Pseudomonadati</taxon>
        <taxon>Bacteroidota</taxon>
        <taxon>Bacteroidia</taxon>
        <taxon>Bacteroidales</taxon>
        <taxon>Bacteroidaceae</taxon>
        <taxon>Bacteroides</taxon>
    </lineage>
</organism>
<name>A0ABY5T6R8_9BACE</name>
<dbReference type="EMBL" id="CP103141">
    <property type="protein sequence ID" value="UVQ73411.1"/>
    <property type="molecule type" value="Genomic_DNA"/>
</dbReference>